<dbReference type="Proteomes" id="UP001150569">
    <property type="component" value="Unassembled WGS sequence"/>
</dbReference>
<evidence type="ECO:0000313" key="7">
    <source>
        <dbReference type="EMBL" id="KAJ1923834.1"/>
    </source>
</evidence>
<dbReference type="Pfam" id="PF14631">
    <property type="entry name" value="FancD2"/>
    <property type="match status" value="2"/>
</dbReference>
<dbReference type="GO" id="GO:0000793">
    <property type="term" value="C:condensed chromosome"/>
    <property type="evidence" value="ECO:0007669"/>
    <property type="project" value="TreeGrafter"/>
</dbReference>
<dbReference type="EMBL" id="JANBPT010000309">
    <property type="protein sequence ID" value="KAJ1923834.1"/>
    <property type="molecule type" value="Genomic_DNA"/>
</dbReference>
<comment type="subcellular location">
    <subcellularLocation>
        <location evidence="1">Nucleus</location>
    </subcellularLocation>
</comment>
<organism evidence="7 8">
    <name type="scientific">Tieghemiomyces parasiticus</name>
    <dbReference type="NCBI Taxonomy" id="78921"/>
    <lineage>
        <taxon>Eukaryota</taxon>
        <taxon>Fungi</taxon>
        <taxon>Fungi incertae sedis</taxon>
        <taxon>Zoopagomycota</taxon>
        <taxon>Kickxellomycotina</taxon>
        <taxon>Dimargaritomycetes</taxon>
        <taxon>Dimargaritales</taxon>
        <taxon>Dimargaritaceae</taxon>
        <taxon>Tieghemiomyces</taxon>
    </lineage>
</organism>
<feature type="compositionally biased region" description="Basic and acidic residues" evidence="6">
    <location>
        <begin position="1466"/>
        <end position="1490"/>
    </location>
</feature>
<feature type="compositionally biased region" description="Acidic residues" evidence="6">
    <location>
        <begin position="1147"/>
        <end position="1156"/>
    </location>
</feature>
<keyword evidence="2" id="KW-1017">Isopeptide bond</keyword>
<feature type="region of interest" description="Disordered" evidence="6">
    <location>
        <begin position="1141"/>
        <end position="1162"/>
    </location>
</feature>
<accession>A0A9W8A5Y4</accession>
<evidence type="ECO:0000256" key="6">
    <source>
        <dbReference type="SAM" id="MobiDB-lite"/>
    </source>
</evidence>
<dbReference type="PANTHER" id="PTHR32086">
    <property type="entry name" value="FANCONI ANEMIA GROUP D2 PROTEIN"/>
    <property type="match status" value="1"/>
</dbReference>
<evidence type="ECO:0000256" key="4">
    <source>
        <dbReference type="ARBA" id="ARBA00023242"/>
    </source>
</evidence>
<dbReference type="InterPro" id="IPR029448">
    <property type="entry name" value="FANCD2"/>
</dbReference>
<evidence type="ECO:0008006" key="9">
    <source>
        <dbReference type="Google" id="ProtNLM"/>
    </source>
</evidence>
<feature type="region of interest" description="Disordered" evidence="6">
    <location>
        <begin position="1410"/>
        <end position="1449"/>
    </location>
</feature>
<protein>
    <recommendedName>
        <fullName evidence="9">Fanconi anemia group D2 protein</fullName>
    </recommendedName>
</protein>
<evidence type="ECO:0000256" key="5">
    <source>
        <dbReference type="ARBA" id="ARBA00093456"/>
    </source>
</evidence>
<dbReference type="GO" id="GO:1990918">
    <property type="term" value="P:double-strand break repair involved in meiotic recombination"/>
    <property type="evidence" value="ECO:0007669"/>
    <property type="project" value="TreeGrafter"/>
</dbReference>
<dbReference type="GO" id="GO:0036297">
    <property type="term" value="P:interstrand cross-link repair"/>
    <property type="evidence" value="ECO:0007669"/>
    <property type="project" value="TreeGrafter"/>
</dbReference>
<comment type="caution">
    <text evidence="7">The sequence shown here is derived from an EMBL/GenBank/DDBJ whole genome shotgun (WGS) entry which is preliminary data.</text>
</comment>
<reference evidence="7" key="1">
    <citation type="submission" date="2022-07" db="EMBL/GenBank/DDBJ databases">
        <title>Phylogenomic reconstructions and comparative analyses of Kickxellomycotina fungi.</title>
        <authorList>
            <person name="Reynolds N.K."/>
            <person name="Stajich J.E."/>
            <person name="Barry K."/>
            <person name="Grigoriev I.V."/>
            <person name="Crous P."/>
            <person name="Smith M.E."/>
        </authorList>
    </citation>
    <scope>NUCLEOTIDE SEQUENCE</scope>
    <source>
        <strain evidence="7">RSA 861</strain>
    </source>
</reference>
<feature type="region of interest" description="Disordered" evidence="6">
    <location>
        <begin position="1466"/>
        <end position="1587"/>
    </location>
</feature>
<evidence type="ECO:0000313" key="8">
    <source>
        <dbReference type="Proteomes" id="UP001150569"/>
    </source>
</evidence>
<keyword evidence="8" id="KW-1185">Reference proteome</keyword>
<dbReference type="OrthoDB" id="27031at2759"/>
<keyword evidence="3" id="KW-0832">Ubl conjugation</keyword>
<evidence type="ECO:0000256" key="3">
    <source>
        <dbReference type="ARBA" id="ARBA00022843"/>
    </source>
</evidence>
<dbReference type="PANTHER" id="PTHR32086:SF0">
    <property type="entry name" value="FANCONI ANEMIA GROUP D2 PROTEIN"/>
    <property type="match status" value="1"/>
</dbReference>
<comment type="similarity">
    <text evidence="5">Belongs to the Fanconi anemia protein FANCD2 family.</text>
</comment>
<evidence type="ECO:0000256" key="2">
    <source>
        <dbReference type="ARBA" id="ARBA00022499"/>
    </source>
</evidence>
<proteinExistence type="inferred from homology"/>
<dbReference type="GO" id="GO:0007129">
    <property type="term" value="P:homologous chromosome pairing at meiosis"/>
    <property type="evidence" value="ECO:0007669"/>
    <property type="project" value="TreeGrafter"/>
</dbReference>
<sequence length="1587" mass="173220">MPLTIPSALHYRLLPVRVASSIFRNDLTEHLAASRGTRDAFWTALQDWWETLAKFKMSLVPVLIAQDEDQGYAGSSSSESLIRLLLGVQPIQPDLIEYLLQKLPELSDDEYSADEISPTALVVRQLRWLDYITDPERLTTQLMEILSILSSNAQRDVIASLPDIVTDAEHEFIAKELVGLFQHNSDLTVPILDALSNLQCPADLTSQMRAVILERLRSADVEDLPVMIRFLFQTATADNVTAIISRLRKNLDLASLHRSEGSRASGAPGTPTKHPEALILDAVYFGLQFHKFIRDGWLRLLGDLALPADHCALDVVVLCLLHGITSTRSRAQQTLRRKLTSQQITASQLGAAVTAHGRSLQAHFPTLLAIAEHLMRGGGARPALAEAALGLYRACFSVFDAYYRQEVVGALVTHVGSGDRAETDTALAALLAITEHDPVGMRPYAVFVRGILDYIDNLRLDQVRLLFGILGALLRSSAPHGIDTGFYDEVHIFLRKQLSSHVEKYKILGIIGGVALVRQLGETPEPGDNVAGGGGSSRTGAAGPHVAALRNALSLINLIIDSGRLQSWTCLAIAYDELSNAVTRGTLDPRLEAWLTENVANSFADLFICETDALPGLQAEASDPGKGKAPATGVDDDDNLGVEVWFDLDALESSVVLRLFQFLPGGPLGPDNQSDIIGHLQSLGKDVDGNPLACLCSLFRLFQACEKAGNAGSLADIDVPLGCGVLLFRRTPLVSGDFEQWTELDKARAMTGLLAAINWYRELLNAYADQTDPGIRERVIRRLGHAVHLQSWLTVLNRSAQTAFNPVGTLLPPADWQHDPGTPGIGIKGDSTCLSQGYLRELTLDAFRILQFSTLVPWGTVTTAKGTTPTLAPSDLVYLLDDLTHKMEGTLCKTQFLSVPSTWCISRDYNGIRGAPDSGTALQVSEGSEDHGRQIFCRLLPLVPSLAVALQVAFAAVTSAAAETVDSVSPNSEDSALVTEVNADPALAYRRCLELLLTLCGQYLRWSGLREPRHRALLIETLGCWGGIVADPGRGTVDDDEPTLLAHSWAVFDRLTSATASCHIPAVGLRVLKLLHQIYELNWCHLHPQDAAQVTVKECRKPYQMRQGGFTFYPEFHRLGLKVSEVAAGLLGSLGASGPRIDAANGDGEDDDEEATPETVGRHSLVAPRGFKSADLVYLLQTEITFAADPVARITTYANAGFAAMLADDPRPPPEFPLLTPKTFPVFYRSVTVALTEVVAGFEVPEITLLTTGLAQPRPGDPRAEDGDFGLAGVTRRLNEIQAAVDVWRALIGLVQVRDSHEFLIPALRCGRYFAAAFITTCVVFMERHFRVTRTRLSAIFKPLQRTTRTLQTMCGHAKATRDPQLAALVPPLRKELEKLVYRIKAMFERNNCLAAFSVGSLKHRNLAGEEVPSQMPPPPDAGEFSGDSDDDGDEHDGLPSGMNDPTLEVDDVGELMQSLVDRLSDSEAEGVDHRDRDPVSSDQVTERSGVRKKAAKRPPAEKPGPKKRTRARVTNQPETVDQPPTHDKPLNKKQHRAARFGNLMARKERRERGHRAAEEEATDNQLSNSQVGVSGDSDHADTMEEE</sequence>
<name>A0A9W8A5Y4_9FUNG</name>
<feature type="compositionally biased region" description="Polar residues" evidence="6">
    <location>
        <begin position="1564"/>
        <end position="1573"/>
    </location>
</feature>
<dbReference type="GO" id="GO:0070182">
    <property type="term" value="F:DNA polymerase binding"/>
    <property type="evidence" value="ECO:0007669"/>
    <property type="project" value="TreeGrafter"/>
</dbReference>
<dbReference type="GO" id="GO:0005634">
    <property type="term" value="C:nucleus"/>
    <property type="evidence" value="ECO:0007669"/>
    <property type="project" value="UniProtKB-SubCell"/>
</dbReference>
<feature type="compositionally biased region" description="Basic and acidic residues" evidence="6">
    <location>
        <begin position="1546"/>
        <end position="1559"/>
    </location>
</feature>
<feature type="compositionally biased region" description="Basic and acidic residues" evidence="6">
    <location>
        <begin position="1577"/>
        <end position="1587"/>
    </location>
</feature>
<keyword evidence="4" id="KW-0539">Nucleus</keyword>
<evidence type="ECO:0000256" key="1">
    <source>
        <dbReference type="ARBA" id="ARBA00004123"/>
    </source>
</evidence>
<dbReference type="GO" id="GO:0031573">
    <property type="term" value="P:mitotic intra-S DNA damage checkpoint signaling"/>
    <property type="evidence" value="ECO:0007669"/>
    <property type="project" value="TreeGrafter"/>
</dbReference>
<gene>
    <name evidence="7" type="ORF">IWQ60_005613</name>
</gene>